<dbReference type="Proteomes" id="UP000432015">
    <property type="component" value="Unassembled WGS sequence"/>
</dbReference>
<name>A0A7K1LAQ1_9ACTN</name>
<feature type="coiled-coil region" evidence="1">
    <location>
        <begin position="45"/>
        <end position="72"/>
    </location>
</feature>
<evidence type="ECO:0000256" key="2">
    <source>
        <dbReference type="SAM" id="Phobius"/>
    </source>
</evidence>
<comment type="caution">
    <text evidence="3">The sequence shown here is derived from an EMBL/GenBank/DDBJ whole genome shotgun (WGS) entry which is preliminary data.</text>
</comment>
<evidence type="ECO:0000313" key="4">
    <source>
        <dbReference type="Proteomes" id="UP000432015"/>
    </source>
</evidence>
<dbReference type="RefSeq" id="WP_156220565.1">
    <property type="nucleotide sequence ID" value="NZ_WOFH01000014.1"/>
</dbReference>
<evidence type="ECO:0000313" key="3">
    <source>
        <dbReference type="EMBL" id="MUN41393.1"/>
    </source>
</evidence>
<organism evidence="3 4">
    <name type="scientific">Actinomadura litoris</name>
    <dbReference type="NCBI Taxonomy" id="2678616"/>
    <lineage>
        <taxon>Bacteria</taxon>
        <taxon>Bacillati</taxon>
        <taxon>Actinomycetota</taxon>
        <taxon>Actinomycetes</taxon>
        <taxon>Streptosporangiales</taxon>
        <taxon>Thermomonosporaceae</taxon>
        <taxon>Actinomadura</taxon>
    </lineage>
</organism>
<dbReference type="EMBL" id="WOFH01000014">
    <property type="protein sequence ID" value="MUN41393.1"/>
    <property type="molecule type" value="Genomic_DNA"/>
</dbReference>
<accession>A0A7K1LAQ1</accession>
<keyword evidence="2" id="KW-0472">Membrane</keyword>
<gene>
    <name evidence="3" type="ORF">GNZ18_33095</name>
</gene>
<feature type="transmembrane region" description="Helical" evidence="2">
    <location>
        <begin position="6"/>
        <end position="29"/>
    </location>
</feature>
<dbReference type="AlphaFoldDB" id="A0A7K1LAQ1"/>
<keyword evidence="2" id="KW-0812">Transmembrane</keyword>
<keyword evidence="4" id="KW-1185">Reference proteome</keyword>
<keyword evidence="1" id="KW-0175">Coiled coil</keyword>
<reference evidence="3 4" key="1">
    <citation type="submission" date="2019-11" db="EMBL/GenBank/DDBJ databases">
        <authorList>
            <person name="Cao P."/>
        </authorList>
    </citation>
    <scope>NUCLEOTIDE SEQUENCE [LARGE SCALE GENOMIC DNA]</scope>
    <source>
        <strain evidence="3 4">NEAU-AAG5</strain>
    </source>
</reference>
<proteinExistence type="predicted"/>
<evidence type="ECO:0000256" key="1">
    <source>
        <dbReference type="SAM" id="Coils"/>
    </source>
</evidence>
<sequence length="109" mass="12040">MSVSGTLAQGAIAAGIAGVPALVAGWFAFRQATRVQKHADRAALTDDLQEEVADLRKAVSEARKETDELRFRLRGAMDYLQLCMTVMRRNGVDPPPVPDLVKFPWEESR</sequence>
<keyword evidence="2" id="KW-1133">Transmembrane helix</keyword>
<protein>
    <submittedName>
        <fullName evidence="3">Uncharacterized protein</fullName>
    </submittedName>
</protein>